<keyword evidence="5 12" id="KW-0812">Transmembrane</keyword>
<keyword evidence="11 12" id="KW-0472">Membrane</keyword>
<dbReference type="AlphaFoldDB" id="A0A9E7R1H5"/>
<evidence type="ECO:0000313" key="15">
    <source>
        <dbReference type="Proteomes" id="UP001057580"/>
    </source>
</evidence>
<dbReference type="RefSeq" id="WP_260591910.1">
    <property type="nucleotide sequence ID" value="NZ_CP104003.1"/>
</dbReference>
<dbReference type="GO" id="GO:0016020">
    <property type="term" value="C:membrane"/>
    <property type="evidence" value="ECO:0007669"/>
    <property type="project" value="UniProtKB-SubCell"/>
</dbReference>
<feature type="transmembrane region" description="Helical" evidence="12">
    <location>
        <begin position="218"/>
        <end position="241"/>
    </location>
</feature>
<name>A0A9E7R1H5_9EURY</name>
<evidence type="ECO:0000256" key="12">
    <source>
        <dbReference type="SAM" id="Phobius"/>
    </source>
</evidence>
<evidence type="ECO:0000256" key="8">
    <source>
        <dbReference type="ARBA" id="ARBA00022786"/>
    </source>
</evidence>
<evidence type="ECO:0000256" key="5">
    <source>
        <dbReference type="ARBA" id="ARBA00022692"/>
    </source>
</evidence>
<dbReference type="GO" id="GO:0016567">
    <property type="term" value="P:protein ubiquitination"/>
    <property type="evidence" value="ECO:0007669"/>
    <property type="project" value="InterPro"/>
</dbReference>
<protein>
    <recommendedName>
        <fullName evidence="3">RING-type E3 ubiquitin transferase</fullName>
        <ecNumber evidence="3">2.3.2.27</ecNumber>
    </recommendedName>
</protein>
<keyword evidence="4" id="KW-0808">Transferase</keyword>
<dbReference type="Proteomes" id="UP001057580">
    <property type="component" value="Chromosome"/>
</dbReference>
<gene>
    <name evidence="14" type="ORF">N0B31_12225</name>
</gene>
<evidence type="ECO:0000313" key="14">
    <source>
        <dbReference type="EMBL" id="UWM52915.1"/>
    </source>
</evidence>
<comment type="catalytic activity">
    <reaction evidence="1">
        <text>S-ubiquitinyl-[E2 ubiquitin-conjugating enzyme]-L-cysteine + [acceptor protein]-L-lysine = [E2 ubiquitin-conjugating enzyme]-L-cysteine + N(6)-ubiquitinyl-[acceptor protein]-L-lysine.</text>
        <dbReference type="EC" id="2.3.2.27"/>
    </reaction>
</comment>
<evidence type="ECO:0000256" key="10">
    <source>
        <dbReference type="ARBA" id="ARBA00022989"/>
    </source>
</evidence>
<dbReference type="EMBL" id="CP104003">
    <property type="protein sequence ID" value="UWM52915.1"/>
    <property type="molecule type" value="Genomic_DNA"/>
</dbReference>
<reference evidence="14" key="1">
    <citation type="submission" date="2022-09" db="EMBL/GenBank/DDBJ databases">
        <title>Diverse halophilic archaea isolated from saline environments.</title>
        <authorList>
            <person name="Cui H.-L."/>
        </authorList>
    </citation>
    <scope>NUCLEOTIDE SEQUENCE</scope>
    <source>
        <strain evidence="14">ZS-35-S2</strain>
    </source>
</reference>
<comment type="subcellular location">
    <subcellularLocation>
        <location evidence="2">Membrane</location>
        <topology evidence="2">Multi-pass membrane protein</topology>
    </subcellularLocation>
</comment>
<dbReference type="InterPro" id="IPR022170">
    <property type="entry name" value="MUL1-like"/>
</dbReference>
<feature type="domain" description="E3 Ubiquitin ligase MUL1-like" evidence="13">
    <location>
        <begin position="89"/>
        <end position="232"/>
    </location>
</feature>
<evidence type="ECO:0000256" key="1">
    <source>
        <dbReference type="ARBA" id="ARBA00000900"/>
    </source>
</evidence>
<proteinExistence type="predicted"/>
<evidence type="ECO:0000256" key="4">
    <source>
        <dbReference type="ARBA" id="ARBA00022679"/>
    </source>
</evidence>
<feature type="transmembrane region" description="Helical" evidence="12">
    <location>
        <begin position="6"/>
        <end position="24"/>
    </location>
</feature>
<sequence>MVLAVVAYLALLGGSVYGVFWGLLRVRDGFDRYAEYNALTDVPVPKLDSLAYGRVTVEGRVEPLAGTLRTPIGADECVLYDLTVEDWSESSSTTLFDEREAEPFAVATDAGRVRVDPTVDLDLTDDRSVTHEIESHEGRPPEVLAFDRANATAERSPGHERRYRQDHLRPGDEVVAYGRAVRDEVYDDGPKPILLTTGAGPFFCSDRSRDDLLSARRWALLTSAIVGSVAATVSLAAFLWFSGIAQLFLGASAL</sequence>
<keyword evidence="8" id="KW-0833">Ubl conjugation pathway</keyword>
<evidence type="ECO:0000256" key="11">
    <source>
        <dbReference type="ARBA" id="ARBA00023136"/>
    </source>
</evidence>
<keyword evidence="15" id="KW-1185">Reference proteome</keyword>
<accession>A0A9E7R1H5</accession>
<keyword evidence="10 12" id="KW-1133">Transmembrane helix</keyword>
<keyword evidence="7" id="KW-0863">Zinc-finger</keyword>
<dbReference type="GO" id="GO:0008270">
    <property type="term" value="F:zinc ion binding"/>
    <property type="evidence" value="ECO:0007669"/>
    <property type="project" value="UniProtKB-KW"/>
</dbReference>
<evidence type="ECO:0000259" key="13">
    <source>
        <dbReference type="Pfam" id="PF12483"/>
    </source>
</evidence>
<dbReference type="KEGG" id="ssai:N0B31_12225"/>
<dbReference type="GeneID" id="74943201"/>
<keyword evidence="9" id="KW-0862">Zinc</keyword>
<evidence type="ECO:0000256" key="9">
    <source>
        <dbReference type="ARBA" id="ARBA00022833"/>
    </source>
</evidence>
<evidence type="ECO:0000256" key="7">
    <source>
        <dbReference type="ARBA" id="ARBA00022771"/>
    </source>
</evidence>
<evidence type="ECO:0000256" key="3">
    <source>
        <dbReference type="ARBA" id="ARBA00012483"/>
    </source>
</evidence>
<dbReference type="EC" id="2.3.2.27" evidence="3"/>
<evidence type="ECO:0000256" key="6">
    <source>
        <dbReference type="ARBA" id="ARBA00022723"/>
    </source>
</evidence>
<evidence type="ECO:0000256" key="2">
    <source>
        <dbReference type="ARBA" id="ARBA00004141"/>
    </source>
</evidence>
<organism evidence="14 15">
    <name type="scientific">Salinirubellus salinus</name>
    <dbReference type="NCBI Taxonomy" id="1364945"/>
    <lineage>
        <taxon>Archaea</taxon>
        <taxon>Methanobacteriati</taxon>
        <taxon>Methanobacteriota</taxon>
        <taxon>Stenosarchaea group</taxon>
        <taxon>Halobacteria</taxon>
        <taxon>Halobacteriales</taxon>
        <taxon>Natronomonadaceae</taxon>
        <taxon>Salinirubellus</taxon>
    </lineage>
</organism>
<dbReference type="GO" id="GO:0061630">
    <property type="term" value="F:ubiquitin protein ligase activity"/>
    <property type="evidence" value="ECO:0007669"/>
    <property type="project" value="UniProtKB-EC"/>
</dbReference>
<keyword evidence="6" id="KW-0479">Metal-binding</keyword>
<dbReference type="Pfam" id="PF12483">
    <property type="entry name" value="GIDE"/>
    <property type="match status" value="1"/>
</dbReference>